<dbReference type="SUPFAM" id="SSF53335">
    <property type="entry name" value="S-adenosyl-L-methionine-dependent methyltransferases"/>
    <property type="match status" value="1"/>
</dbReference>
<dbReference type="Proteomes" id="UP000824169">
    <property type="component" value="Unassembled WGS sequence"/>
</dbReference>
<dbReference type="Gene3D" id="3.30.950.10">
    <property type="entry name" value="Methyltransferase, Cobalt-precorrin-4 Transmethylase, Domain 2"/>
    <property type="match status" value="1"/>
</dbReference>
<feature type="domain" description="Tetrapyrrole methylase" evidence="6">
    <location>
        <begin position="268"/>
        <end position="448"/>
    </location>
</feature>
<keyword evidence="4" id="KW-0808">Transferase</keyword>
<evidence type="ECO:0000256" key="4">
    <source>
        <dbReference type="ARBA" id="ARBA00022679"/>
    </source>
</evidence>
<gene>
    <name evidence="7" type="primary">cobK</name>
    <name evidence="7" type="ORF">IAB71_00650</name>
</gene>
<dbReference type="GO" id="GO:0008276">
    <property type="term" value="F:protein methyltransferase activity"/>
    <property type="evidence" value="ECO:0007669"/>
    <property type="project" value="InterPro"/>
</dbReference>
<evidence type="ECO:0000259" key="6">
    <source>
        <dbReference type="Pfam" id="PF00590"/>
    </source>
</evidence>
<dbReference type="PROSITE" id="PS51014">
    <property type="entry name" value="COBK_CBIJ"/>
    <property type="match status" value="1"/>
</dbReference>
<keyword evidence="2" id="KW-0169">Cobalamin biosynthesis</keyword>
<dbReference type="CDD" id="cd11644">
    <property type="entry name" value="Precorrin-6Y-MT"/>
    <property type="match status" value="1"/>
</dbReference>
<reference evidence="7" key="1">
    <citation type="submission" date="2020-10" db="EMBL/GenBank/DDBJ databases">
        <authorList>
            <person name="Gilroy R."/>
        </authorList>
    </citation>
    <scope>NUCLEOTIDE SEQUENCE</scope>
    <source>
        <strain evidence="7">CHK188-20938</strain>
    </source>
</reference>
<dbReference type="NCBIfam" id="TIGR02467">
    <property type="entry name" value="CbiE"/>
    <property type="match status" value="1"/>
</dbReference>
<dbReference type="AlphaFoldDB" id="A0A9D1P1H6"/>
<comment type="pathway">
    <text evidence="1">Cofactor biosynthesis; adenosylcobalamin biosynthesis.</text>
</comment>
<evidence type="ECO:0000256" key="1">
    <source>
        <dbReference type="ARBA" id="ARBA00004953"/>
    </source>
</evidence>
<dbReference type="Gene3D" id="3.40.1010.10">
    <property type="entry name" value="Cobalt-precorrin-4 Transmethylase, Domain 1"/>
    <property type="match status" value="1"/>
</dbReference>
<dbReference type="InterPro" id="IPR014777">
    <property type="entry name" value="4pyrrole_Mease_sub1"/>
</dbReference>
<dbReference type="InterPro" id="IPR014008">
    <property type="entry name" value="Cbl_synth_MTase_CbiT"/>
</dbReference>
<keyword evidence="7" id="KW-0560">Oxidoreductase</keyword>
<sequence length="667" mass="73095">MYKVLLFAGTAEGRKIAEYLKELGVPAFASAATEYGQSLLREGGSLTVSGKRMDEGEMEKFFAGEDALVIDATHPYAAAVTENIRAACEKTGRRYLRVLRDSTLTGHEEAVYVESPEEAAEFLSGTEGNIFLTTGSKELPAFCRVPDYQERIFARVLPLPEVVKSCSGLGFQGKHLICMQGPFSREINEAMLRQTQARYLVTKDTGAAGGFPEKVSAAEAAGCRLVIIGRPLQEEGISLEECLRYLGETFGEGRPPAEAVRKPRETALVGIGMGGGDGRTMTEEARAFCASADLLIGAGRMLESVPHEGRTVLKEYRPGEIAAYLREHPEYRRTAVLLSGDVGFYSGAKKLLEVLPGDVRLIPGISSLVYFCSKLGMSWEDVKITSRHGRESNLIGLIGRNRKVFALLGKAEDVRELCRKLTGYGMTEVTVHVGECFTYPEERIESGPPEQFLEYEGQSLSTVLVENPKPETVVTHGIPDEEFLRDKVPMTKEEVREVSLSKLHLREDSRIYDVGAGSGSVSVEMARMALCGHVWAVEKNPAAVELLKRNRQKFRADNLTVVEGLAPEALEELPPPTHAFIGGSSGNLQEIVELLLKKNPRIRLVINAITLETVAEVLEVLKKLELEDTDIVSVTAARSKELGRYHMMMGQNPVYIISASGGGRHEA</sequence>
<dbReference type="NCBIfam" id="TIGR00715">
    <property type="entry name" value="precor6x_red"/>
    <property type="match status" value="1"/>
</dbReference>
<organism evidence="7 8">
    <name type="scientific">Candidatus Scatomonas pullistercoris</name>
    <dbReference type="NCBI Taxonomy" id="2840920"/>
    <lineage>
        <taxon>Bacteria</taxon>
        <taxon>Bacillati</taxon>
        <taxon>Bacillota</taxon>
        <taxon>Clostridia</taxon>
        <taxon>Lachnospirales</taxon>
        <taxon>Lachnospiraceae</taxon>
        <taxon>Lachnospiraceae incertae sedis</taxon>
        <taxon>Candidatus Scatomonas</taxon>
    </lineage>
</organism>
<dbReference type="Pfam" id="PF00590">
    <property type="entry name" value="TP_methylase"/>
    <property type="match status" value="1"/>
</dbReference>
<dbReference type="InterPro" id="IPR050714">
    <property type="entry name" value="Cobalamin_biosynth_MTase"/>
</dbReference>
<dbReference type="GO" id="GO:0032259">
    <property type="term" value="P:methylation"/>
    <property type="evidence" value="ECO:0007669"/>
    <property type="project" value="UniProtKB-KW"/>
</dbReference>
<evidence type="ECO:0000313" key="7">
    <source>
        <dbReference type="EMBL" id="HIV24291.1"/>
    </source>
</evidence>
<dbReference type="CDD" id="cd02440">
    <property type="entry name" value="AdoMet_MTases"/>
    <property type="match status" value="1"/>
</dbReference>
<dbReference type="GO" id="GO:0009236">
    <property type="term" value="P:cobalamin biosynthetic process"/>
    <property type="evidence" value="ECO:0007669"/>
    <property type="project" value="UniProtKB-KW"/>
</dbReference>
<dbReference type="EC" id="1.3.1.54" evidence="7"/>
<dbReference type="SUPFAM" id="SSF53790">
    <property type="entry name" value="Tetrapyrrole methylase"/>
    <property type="match status" value="1"/>
</dbReference>
<proteinExistence type="predicted"/>
<reference evidence="7" key="2">
    <citation type="journal article" date="2021" name="PeerJ">
        <title>Extensive microbial diversity within the chicken gut microbiome revealed by metagenomics and culture.</title>
        <authorList>
            <person name="Gilroy R."/>
            <person name="Ravi A."/>
            <person name="Getino M."/>
            <person name="Pursley I."/>
            <person name="Horton D.L."/>
            <person name="Alikhan N.F."/>
            <person name="Baker D."/>
            <person name="Gharbi K."/>
            <person name="Hall N."/>
            <person name="Watson M."/>
            <person name="Adriaenssens E.M."/>
            <person name="Foster-Nyarko E."/>
            <person name="Jarju S."/>
            <person name="Secka A."/>
            <person name="Antonio M."/>
            <person name="Oren A."/>
            <person name="Chaudhuri R.R."/>
            <person name="La Ragione R."/>
            <person name="Hildebrand F."/>
            <person name="Pallen M.J."/>
        </authorList>
    </citation>
    <scope>NUCLEOTIDE SEQUENCE</scope>
    <source>
        <strain evidence="7">CHK188-20938</strain>
    </source>
</reference>
<keyword evidence="5" id="KW-0949">S-adenosyl-L-methionine</keyword>
<evidence type="ECO:0000256" key="3">
    <source>
        <dbReference type="ARBA" id="ARBA00022603"/>
    </source>
</evidence>
<protein>
    <submittedName>
        <fullName evidence="7">Precorrin-6A reductase</fullName>
        <ecNumber evidence="7">1.3.1.54</ecNumber>
    </submittedName>
</protein>
<dbReference type="Gene3D" id="3.40.50.150">
    <property type="entry name" value="Vaccinia Virus protein VP39"/>
    <property type="match status" value="1"/>
</dbReference>
<comment type="caution">
    <text evidence="7">The sequence shown here is derived from an EMBL/GenBank/DDBJ whole genome shotgun (WGS) entry which is preliminary data.</text>
</comment>
<dbReference type="GO" id="GO:0016994">
    <property type="term" value="F:precorrin-6A reductase activity"/>
    <property type="evidence" value="ECO:0007669"/>
    <property type="project" value="UniProtKB-EC"/>
</dbReference>
<dbReference type="InterPro" id="IPR012818">
    <property type="entry name" value="CbiE"/>
</dbReference>
<dbReference type="EMBL" id="DVOO01000003">
    <property type="protein sequence ID" value="HIV24291.1"/>
    <property type="molecule type" value="Genomic_DNA"/>
</dbReference>
<name>A0A9D1P1H6_9FIRM</name>
<keyword evidence="3" id="KW-0489">Methyltransferase</keyword>
<evidence type="ECO:0000256" key="2">
    <source>
        <dbReference type="ARBA" id="ARBA00022573"/>
    </source>
</evidence>
<dbReference type="PANTHER" id="PTHR43182:SF1">
    <property type="entry name" value="COBALT-PRECORRIN-7 C(5)-METHYLTRANSFERASE"/>
    <property type="match status" value="1"/>
</dbReference>
<dbReference type="InterPro" id="IPR003723">
    <property type="entry name" value="Precorrin-6x_reduct"/>
</dbReference>
<accession>A0A9D1P1H6</accession>
<dbReference type="NCBIfam" id="TIGR02469">
    <property type="entry name" value="CbiT"/>
    <property type="match status" value="1"/>
</dbReference>
<dbReference type="InterPro" id="IPR029063">
    <property type="entry name" value="SAM-dependent_MTases_sf"/>
</dbReference>
<dbReference type="InterPro" id="IPR014776">
    <property type="entry name" value="4pyrrole_Mease_sub2"/>
</dbReference>
<evidence type="ECO:0000313" key="8">
    <source>
        <dbReference type="Proteomes" id="UP000824169"/>
    </source>
</evidence>
<dbReference type="InterPro" id="IPR000878">
    <property type="entry name" value="4pyrrol_Mease"/>
</dbReference>
<dbReference type="Pfam" id="PF02571">
    <property type="entry name" value="CbiJ"/>
    <property type="match status" value="1"/>
</dbReference>
<dbReference type="PANTHER" id="PTHR43182">
    <property type="entry name" value="COBALT-PRECORRIN-6B C(15)-METHYLTRANSFERASE (DECARBOXYLATING)"/>
    <property type="match status" value="1"/>
</dbReference>
<dbReference type="InterPro" id="IPR035996">
    <property type="entry name" value="4pyrrol_Methylase_sf"/>
</dbReference>
<evidence type="ECO:0000256" key="5">
    <source>
        <dbReference type="ARBA" id="ARBA00022691"/>
    </source>
</evidence>